<keyword evidence="2" id="KW-0732">Signal</keyword>
<feature type="region of interest" description="Disordered" evidence="1">
    <location>
        <begin position="25"/>
        <end position="90"/>
    </location>
</feature>
<feature type="signal peptide" evidence="2">
    <location>
        <begin position="1"/>
        <end position="25"/>
    </location>
</feature>
<accession>A0ABT8BII9</accession>
<evidence type="ECO:0000256" key="1">
    <source>
        <dbReference type="SAM" id="MobiDB-lite"/>
    </source>
</evidence>
<comment type="caution">
    <text evidence="3">The sequence shown here is derived from an EMBL/GenBank/DDBJ whole genome shotgun (WGS) entry which is preliminary data.</text>
</comment>
<feature type="compositionally biased region" description="Low complexity" evidence="1">
    <location>
        <begin position="37"/>
        <end position="51"/>
    </location>
</feature>
<proteinExistence type="predicted"/>
<name>A0ABT8BII9_9HYPH</name>
<evidence type="ECO:0000313" key="3">
    <source>
        <dbReference type="EMBL" id="MDN3591126.1"/>
    </source>
</evidence>
<reference evidence="4" key="1">
    <citation type="journal article" date="2019" name="Int. J. Syst. Evol. Microbiol.">
        <title>The Global Catalogue of Microorganisms (GCM) 10K type strain sequencing project: providing services to taxonomists for standard genome sequencing and annotation.</title>
        <authorList>
            <consortium name="The Broad Institute Genomics Platform"/>
            <consortium name="The Broad Institute Genome Sequencing Center for Infectious Disease"/>
            <person name="Wu L."/>
            <person name="Ma J."/>
        </authorList>
    </citation>
    <scope>NUCLEOTIDE SEQUENCE [LARGE SCALE GENOMIC DNA]</scope>
    <source>
        <strain evidence="4">CECT 7069</strain>
    </source>
</reference>
<evidence type="ECO:0008006" key="5">
    <source>
        <dbReference type="Google" id="ProtNLM"/>
    </source>
</evidence>
<evidence type="ECO:0000313" key="4">
    <source>
        <dbReference type="Proteomes" id="UP001224644"/>
    </source>
</evidence>
<organism evidence="3 4">
    <name type="scientific">Methylobacterium adhaesivum</name>
    <dbReference type="NCBI Taxonomy" id="333297"/>
    <lineage>
        <taxon>Bacteria</taxon>
        <taxon>Pseudomonadati</taxon>
        <taxon>Pseudomonadota</taxon>
        <taxon>Alphaproteobacteria</taxon>
        <taxon>Hyphomicrobiales</taxon>
        <taxon>Methylobacteriaceae</taxon>
        <taxon>Methylobacterium</taxon>
    </lineage>
</organism>
<gene>
    <name evidence="3" type="ORF">QWZ12_10925</name>
</gene>
<dbReference type="Proteomes" id="UP001224644">
    <property type="component" value="Unassembled WGS sequence"/>
</dbReference>
<dbReference type="RefSeq" id="WP_238225378.1">
    <property type="nucleotide sequence ID" value="NZ_BPQD01000012.1"/>
</dbReference>
<keyword evidence="4" id="KW-1185">Reference proteome</keyword>
<sequence>MSIPVRSIARLLALLALGAAGPAAAQSTSDGRAWTDPPARGAAVGPAPEAPKAAEAEKPPAAVATAEHRTASSESRAASSKPRVTAASLRAVSPKRRVAAIRRQPVAVARLHPAPVRIVHARMPNPRRVRYGFVPPPPAVFDEDPRTRRIRQAEAAGYLVVRRSTVAAPDGRFLYGYRPYTVDDEIDD</sequence>
<evidence type="ECO:0000256" key="2">
    <source>
        <dbReference type="SAM" id="SignalP"/>
    </source>
</evidence>
<feature type="chain" id="PRO_5045290127" description="Antifreeze protein" evidence="2">
    <location>
        <begin position="26"/>
        <end position="188"/>
    </location>
</feature>
<dbReference type="EMBL" id="JAUFPX010000007">
    <property type="protein sequence ID" value="MDN3591126.1"/>
    <property type="molecule type" value="Genomic_DNA"/>
</dbReference>
<protein>
    <recommendedName>
        <fullName evidence="5">Antifreeze protein</fullName>
    </recommendedName>
</protein>